<name>A0A0K2TH85_LEPSM</name>
<dbReference type="AlphaFoldDB" id="A0A0K2TH85"/>
<sequence length="64" mass="7172">MRRGSLVTSNSHLSVVLLSICPRQEQDLSPFFYINLKCTMPLFFQGIITKGPSRKEKGTLAIVC</sequence>
<feature type="non-terminal residue" evidence="1">
    <location>
        <position position="64"/>
    </location>
</feature>
<accession>A0A0K2TH85</accession>
<reference evidence="1" key="1">
    <citation type="submission" date="2014-05" db="EMBL/GenBank/DDBJ databases">
        <authorList>
            <person name="Chronopoulou M."/>
        </authorList>
    </citation>
    <scope>NUCLEOTIDE SEQUENCE</scope>
    <source>
        <tissue evidence="1">Whole organism</tissue>
    </source>
</reference>
<evidence type="ECO:0000313" key="1">
    <source>
        <dbReference type="EMBL" id="CDW24962.1"/>
    </source>
</evidence>
<proteinExistence type="predicted"/>
<organism evidence="1">
    <name type="scientific">Lepeophtheirus salmonis</name>
    <name type="common">Salmon louse</name>
    <name type="synonym">Caligus salmonis</name>
    <dbReference type="NCBI Taxonomy" id="72036"/>
    <lineage>
        <taxon>Eukaryota</taxon>
        <taxon>Metazoa</taxon>
        <taxon>Ecdysozoa</taxon>
        <taxon>Arthropoda</taxon>
        <taxon>Crustacea</taxon>
        <taxon>Multicrustacea</taxon>
        <taxon>Hexanauplia</taxon>
        <taxon>Copepoda</taxon>
        <taxon>Siphonostomatoida</taxon>
        <taxon>Caligidae</taxon>
        <taxon>Lepeophtheirus</taxon>
    </lineage>
</organism>
<dbReference type="EMBL" id="HACA01007601">
    <property type="protein sequence ID" value="CDW24962.1"/>
    <property type="molecule type" value="Transcribed_RNA"/>
</dbReference>
<protein>
    <submittedName>
        <fullName evidence="1">Uncharacterized protein</fullName>
    </submittedName>
</protein>